<dbReference type="AlphaFoldDB" id="A0A382VCE4"/>
<dbReference type="EMBL" id="UINC01150579">
    <property type="protein sequence ID" value="SVD43705.1"/>
    <property type="molecule type" value="Genomic_DNA"/>
</dbReference>
<sequence length="60" mass="6819">MQQSKQEEILVELMRQLDDKVNVDAGVILQNPTSVSTCSDLATKEWDEFFQNHPQLIGLS</sequence>
<reference evidence="1" key="1">
    <citation type="submission" date="2018-05" db="EMBL/GenBank/DDBJ databases">
        <authorList>
            <person name="Lanie J.A."/>
            <person name="Ng W.-L."/>
            <person name="Kazmierczak K.M."/>
            <person name="Andrzejewski T.M."/>
            <person name="Davidsen T.M."/>
            <person name="Wayne K.J."/>
            <person name="Tettelin H."/>
            <person name="Glass J.I."/>
            <person name="Rusch D."/>
            <person name="Podicherti R."/>
            <person name="Tsui H.-C.T."/>
            <person name="Winkler M.E."/>
        </authorList>
    </citation>
    <scope>NUCLEOTIDE SEQUENCE</scope>
</reference>
<organism evidence="1">
    <name type="scientific">marine metagenome</name>
    <dbReference type="NCBI Taxonomy" id="408172"/>
    <lineage>
        <taxon>unclassified sequences</taxon>
        <taxon>metagenomes</taxon>
        <taxon>ecological metagenomes</taxon>
    </lineage>
</organism>
<gene>
    <name evidence="1" type="ORF">METZ01_LOCUS396559</name>
</gene>
<name>A0A382VCE4_9ZZZZ</name>
<proteinExistence type="predicted"/>
<accession>A0A382VCE4</accession>
<evidence type="ECO:0000313" key="1">
    <source>
        <dbReference type="EMBL" id="SVD43705.1"/>
    </source>
</evidence>
<protein>
    <submittedName>
        <fullName evidence="1">Uncharacterized protein</fullName>
    </submittedName>
</protein>
<feature type="non-terminal residue" evidence="1">
    <location>
        <position position="60"/>
    </location>
</feature>